<reference evidence="7 8" key="1">
    <citation type="submission" date="2024-02" db="EMBL/GenBank/DDBJ databases">
        <title>First draft genome assembly of two strains of Seiridium cardinale.</title>
        <authorList>
            <person name="Emiliani G."/>
            <person name="Scali E."/>
        </authorList>
    </citation>
    <scope>NUCLEOTIDE SEQUENCE [LARGE SCALE GENOMIC DNA]</scope>
    <source>
        <strain evidence="7 8">BM-138-000479</strain>
    </source>
</reference>
<dbReference type="InterPro" id="IPR001563">
    <property type="entry name" value="Peptidase_S10"/>
</dbReference>
<name>A0ABR2Y1P0_9PEZI</name>
<evidence type="ECO:0000256" key="2">
    <source>
        <dbReference type="ARBA" id="ARBA00022645"/>
    </source>
</evidence>
<dbReference type="PRINTS" id="PR00724">
    <property type="entry name" value="CRBOXYPTASEC"/>
</dbReference>
<accession>A0ABR2Y1P0</accession>
<dbReference type="Gene3D" id="3.40.50.1820">
    <property type="entry name" value="alpha/beta hydrolase"/>
    <property type="match status" value="2"/>
</dbReference>
<evidence type="ECO:0000313" key="7">
    <source>
        <dbReference type="EMBL" id="KAK9779958.1"/>
    </source>
</evidence>
<keyword evidence="4 6" id="KW-0378">Hydrolase</keyword>
<dbReference type="Pfam" id="PF00450">
    <property type="entry name" value="Peptidase_S10"/>
    <property type="match status" value="2"/>
</dbReference>
<evidence type="ECO:0000256" key="3">
    <source>
        <dbReference type="ARBA" id="ARBA00022670"/>
    </source>
</evidence>
<keyword evidence="5" id="KW-0325">Glycoprotein</keyword>
<evidence type="ECO:0000256" key="1">
    <source>
        <dbReference type="ARBA" id="ARBA00009431"/>
    </source>
</evidence>
<dbReference type="InterPro" id="IPR018202">
    <property type="entry name" value="Ser_caboxypep_ser_AS"/>
</dbReference>
<dbReference type="Proteomes" id="UP001465668">
    <property type="component" value="Unassembled WGS sequence"/>
</dbReference>
<keyword evidence="8" id="KW-1185">Reference proteome</keyword>
<dbReference type="SUPFAM" id="SSF53474">
    <property type="entry name" value="alpha/beta-Hydrolases"/>
    <property type="match status" value="1"/>
</dbReference>
<proteinExistence type="inferred from homology"/>
<dbReference type="InterPro" id="IPR029058">
    <property type="entry name" value="AB_hydrolase_fold"/>
</dbReference>
<comment type="caution">
    <text evidence="7">The sequence shown here is derived from an EMBL/GenBank/DDBJ whole genome shotgun (WGS) entry which is preliminary data.</text>
</comment>
<dbReference type="GO" id="GO:0004180">
    <property type="term" value="F:carboxypeptidase activity"/>
    <property type="evidence" value="ECO:0007669"/>
    <property type="project" value="UniProtKB-KW"/>
</dbReference>
<dbReference type="PROSITE" id="PS00131">
    <property type="entry name" value="CARBOXYPEPT_SER_SER"/>
    <property type="match status" value="1"/>
</dbReference>
<sequence>MNMWFWFFDTDGNRRTAPLVSWFNGGPAAFMIGLFSKNGPCQFYNNDTKPSLNPYSFNEHANMVYIDQPVGVGSSYGAPCCNSTGTASIHVWNLIQAFNGEFPEYGSREFGIFGESYGGRYLPLFANEVLNKNNGIANGTVNGTHVNLTTLGINDGTHDAKIWYRALIDYAHDNPYRQLPNDSMVEEYIANYQETCLPLLDECYETGADDVSYDGYCTFSTNVISWLEEINSSDFRLPLDADAPLDIWVDYLYHVRSSAIVLPGVIDAGVNNLLWTGDADVICSWVANSRGADSIAWSKHAEFNSTSLGSYTVNGTEKGQFKNADNFSYMRVYVAGHMIMYYGTYQPEHEIGAWFLSREVPKKLMDSIEPEAWLQVFKQMLIYGKPSST</sequence>
<evidence type="ECO:0000256" key="4">
    <source>
        <dbReference type="ARBA" id="ARBA00022801"/>
    </source>
</evidence>
<keyword evidence="3 6" id="KW-0645">Protease</keyword>
<dbReference type="PANTHER" id="PTHR11802:SF453">
    <property type="entry name" value="S1, PUTATIVE-RELATED"/>
    <property type="match status" value="1"/>
</dbReference>
<evidence type="ECO:0000313" key="8">
    <source>
        <dbReference type="Proteomes" id="UP001465668"/>
    </source>
</evidence>
<evidence type="ECO:0000256" key="6">
    <source>
        <dbReference type="RuleBase" id="RU361156"/>
    </source>
</evidence>
<evidence type="ECO:0000256" key="5">
    <source>
        <dbReference type="ARBA" id="ARBA00023180"/>
    </source>
</evidence>
<comment type="similarity">
    <text evidence="1 6">Belongs to the peptidase S10 family.</text>
</comment>
<dbReference type="EMBL" id="JARVKM010000008">
    <property type="protein sequence ID" value="KAK9779958.1"/>
    <property type="molecule type" value="Genomic_DNA"/>
</dbReference>
<protein>
    <recommendedName>
        <fullName evidence="6">Carboxypeptidase</fullName>
        <ecNumber evidence="6">3.4.16.-</ecNumber>
    </recommendedName>
</protein>
<organism evidence="7 8">
    <name type="scientific">Seiridium cardinale</name>
    <dbReference type="NCBI Taxonomy" id="138064"/>
    <lineage>
        <taxon>Eukaryota</taxon>
        <taxon>Fungi</taxon>
        <taxon>Dikarya</taxon>
        <taxon>Ascomycota</taxon>
        <taxon>Pezizomycotina</taxon>
        <taxon>Sordariomycetes</taxon>
        <taxon>Xylariomycetidae</taxon>
        <taxon>Amphisphaeriales</taxon>
        <taxon>Sporocadaceae</taxon>
        <taxon>Seiridium</taxon>
    </lineage>
</organism>
<keyword evidence="2 6" id="KW-0121">Carboxypeptidase</keyword>
<dbReference type="EC" id="3.4.16.-" evidence="6"/>
<gene>
    <name evidence="7" type="ORF">SCAR479_03082</name>
</gene>
<dbReference type="PANTHER" id="PTHR11802">
    <property type="entry name" value="SERINE PROTEASE FAMILY S10 SERINE CARBOXYPEPTIDASE"/>
    <property type="match status" value="1"/>
</dbReference>